<protein>
    <submittedName>
        <fullName evidence="2">Unnamed protein product</fullName>
    </submittedName>
</protein>
<sequence length="829" mass="97394">MPPQVGTPAIAEVVDTQAPSVIKPVEVSNVEVSKVPELDQSIVEPVIAEGVVYKEDQSSDLELINSIDADVKPTTEQLRKWAFLIVDANYHENRDRVEAEKLVLDSQQIDFLRKYVEANTKKNAKGKDIESILNRDSNVIDRFERKMKERKMKERKRKKREMKEREMKEREMNERNDEDEFFFENYIEEGRAFQYDVKENSLDATAIIGAFDEYINGKGLDIADSEKTDRRAYLDGYRYCFYIQQGNMTLIHYYCKTEQMMKNIPIMIGEINVAQYCVANKLYDQRLYKLCCMMKRSWFSDNNNTWNLAGVLYRKQHVDLGLMRKTYLCILYSMTDRFDQAAALKVFNDWETSKYYPKLTESQIKSIVGGTDPDGYKEWKAEYEPQEVKEKKEGKEKKTPLDILKEKLIDFVKDKYKREFQSGAIYENMLPYYYVRKYDDPATFLNVVFATEPLFHMCKSQDHQQLLYFIKNIINPNFEFIKLDYNYIGFKNGIYDLSNATFILTADIVENIQVRTYIDSEFEIDNDYAPLLDQYLKFQFDDETIEFIYFMIGRLMTKLNDKFDFMVGILSNSHQEQFGLSEYAKKQILCCDDMNNLAKTLPKADFLSMGTRGSVQCPVKGKGSIPVHDWDIPTIINSNKLPNYKDESGEVVRRFMVANFEKIIPEESRNTNLENEIKTQEFGVFLHRCRSTYLKFCSKYKNKGVETFCPVSFIDNRNLLRMATNNTYQFISEKCKYEEGASITVPQLNKAMKAYIREKYEMKQIPKDTINISNIMLVDNRYVENKLNICKSCRREHKKGCCDKYDRLNRSKSHVIQNITFYYGTPDDD</sequence>
<evidence type="ECO:0000256" key="1">
    <source>
        <dbReference type="SAM" id="MobiDB-lite"/>
    </source>
</evidence>
<feature type="compositionally biased region" description="Basic and acidic residues" evidence="1">
    <location>
        <begin position="161"/>
        <end position="171"/>
    </location>
</feature>
<accession>A0A9W6XCH8</accession>
<evidence type="ECO:0000313" key="2">
    <source>
        <dbReference type="EMBL" id="GMF35748.1"/>
    </source>
</evidence>
<proteinExistence type="predicted"/>
<dbReference type="InterPro" id="IPR027417">
    <property type="entry name" value="P-loop_NTPase"/>
</dbReference>
<evidence type="ECO:0000313" key="3">
    <source>
        <dbReference type="Proteomes" id="UP001165083"/>
    </source>
</evidence>
<feature type="region of interest" description="Disordered" evidence="1">
    <location>
        <begin position="150"/>
        <end position="171"/>
    </location>
</feature>
<dbReference type="OrthoDB" id="2131500at2759"/>
<comment type="caution">
    <text evidence="2">The sequence shown here is derived from an EMBL/GenBank/DDBJ whole genome shotgun (WGS) entry which is preliminary data.</text>
</comment>
<dbReference type="EMBL" id="BSXW01001316">
    <property type="protein sequence ID" value="GMF35748.1"/>
    <property type="molecule type" value="Genomic_DNA"/>
</dbReference>
<feature type="compositionally biased region" description="Basic residues" evidence="1">
    <location>
        <begin position="150"/>
        <end position="160"/>
    </location>
</feature>
<dbReference type="AlphaFoldDB" id="A0A9W6XCH8"/>
<dbReference type="SUPFAM" id="SSF52540">
    <property type="entry name" value="P-loop containing nucleoside triphosphate hydrolases"/>
    <property type="match status" value="1"/>
</dbReference>
<gene>
    <name evidence="2" type="ORF">Plil01_001516900</name>
</gene>
<reference evidence="2" key="1">
    <citation type="submission" date="2023-04" db="EMBL/GenBank/DDBJ databases">
        <title>Phytophthora lilii NBRC 32176.</title>
        <authorList>
            <person name="Ichikawa N."/>
            <person name="Sato H."/>
            <person name="Tonouchi N."/>
        </authorList>
    </citation>
    <scope>NUCLEOTIDE SEQUENCE</scope>
    <source>
        <strain evidence="2">NBRC 32176</strain>
    </source>
</reference>
<keyword evidence="3" id="KW-1185">Reference proteome</keyword>
<dbReference type="Gene3D" id="3.40.50.300">
    <property type="entry name" value="P-loop containing nucleotide triphosphate hydrolases"/>
    <property type="match status" value="1"/>
</dbReference>
<name>A0A9W6XCH8_9STRA</name>
<organism evidence="2 3">
    <name type="scientific">Phytophthora lilii</name>
    <dbReference type="NCBI Taxonomy" id="2077276"/>
    <lineage>
        <taxon>Eukaryota</taxon>
        <taxon>Sar</taxon>
        <taxon>Stramenopiles</taxon>
        <taxon>Oomycota</taxon>
        <taxon>Peronosporomycetes</taxon>
        <taxon>Peronosporales</taxon>
        <taxon>Peronosporaceae</taxon>
        <taxon>Phytophthora</taxon>
    </lineage>
</organism>
<dbReference type="Proteomes" id="UP001165083">
    <property type="component" value="Unassembled WGS sequence"/>
</dbReference>